<gene>
    <name evidence="1" type="ORF">DYI23_06965</name>
</gene>
<reference evidence="1" key="1">
    <citation type="submission" date="2018-08" db="EMBL/GenBank/DDBJ databases">
        <authorList>
            <person name="Jin W."/>
            <person name="Wang H."/>
            <person name="Yang Y."/>
            <person name="Li M."/>
            <person name="Liu J."/>
        </authorList>
    </citation>
    <scope>NUCLEOTIDE SEQUENCE</scope>
    <source>
        <strain evidence="1">AESS21</strain>
    </source>
</reference>
<dbReference type="GO" id="GO:0008233">
    <property type="term" value="F:peptidase activity"/>
    <property type="evidence" value="ECO:0007669"/>
    <property type="project" value="UniProtKB-KW"/>
</dbReference>
<sequence>MRLGGRPAIVDAVERLSSRLSHDTSFCDAAKELPEIWREDFSEFLIFLSGGAPFYDSSPISTLLSPLCPTDEAFDVLVDHLAAVLIGRTRSVRLEAEMRLMMEHVRPYIVSDGAAGNASGATLSQASNAVA</sequence>
<keyword evidence="1" id="KW-0645">Protease</keyword>
<evidence type="ECO:0000313" key="2">
    <source>
        <dbReference type="Proteomes" id="UP000705379"/>
    </source>
</evidence>
<comment type="caution">
    <text evidence="1">The sequence shown here is derived from an EMBL/GenBank/DDBJ whole genome shotgun (WGS) entry which is preliminary data.</text>
</comment>
<dbReference type="GO" id="GO:0006508">
    <property type="term" value="P:proteolysis"/>
    <property type="evidence" value="ECO:0007669"/>
    <property type="project" value="UniProtKB-KW"/>
</dbReference>
<organism evidence="1 2">
    <name type="scientific">Roseibium polysiphoniae</name>
    <dbReference type="NCBI Taxonomy" id="2571221"/>
    <lineage>
        <taxon>Bacteria</taxon>
        <taxon>Pseudomonadati</taxon>
        <taxon>Pseudomonadota</taxon>
        <taxon>Alphaproteobacteria</taxon>
        <taxon>Hyphomicrobiales</taxon>
        <taxon>Stappiaceae</taxon>
        <taxon>Roseibium</taxon>
    </lineage>
</organism>
<dbReference type="Gene3D" id="1.10.490.10">
    <property type="entry name" value="Globins"/>
    <property type="match status" value="1"/>
</dbReference>
<dbReference type="AlphaFoldDB" id="A0A944CCL1"/>
<reference evidence="1" key="2">
    <citation type="journal article" date="2021" name="Microorganisms">
        <title>Bacterial Dimethylsulfoniopropionate Biosynthesis in the East China Sea.</title>
        <authorList>
            <person name="Liu J."/>
            <person name="Zhang Y."/>
            <person name="Liu J."/>
            <person name="Zhong H."/>
            <person name="Williams B.T."/>
            <person name="Zheng Y."/>
            <person name="Curson A.R.J."/>
            <person name="Sun C."/>
            <person name="Sun H."/>
            <person name="Song D."/>
            <person name="Wagner Mackenzie B."/>
            <person name="Bermejo Martinez A."/>
            <person name="Todd J.D."/>
            <person name="Zhang X.H."/>
        </authorList>
    </citation>
    <scope>NUCLEOTIDE SEQUENCE</scope>
    <source>
        <strain evidence="1">AESS21</strain>
    </source>
</reference>
<evidence type="ECO:0000313" key="1">
    <source>
        <dbReference type="EMBL" id="MBS8259955.1"/>
    </source>
</evidence>
<dbReference type="Proteomes" id="UP000705379">
    <property type="component" value="Unassembled WGS sequence"/>
</dbReference>
<dbReference type="GO" id="GO:0019825">
    <property type="term" value="F:oxygen binding"/>
    <property type="evidence" value="ECO:0007669"/>
    <property type="project" value="InterPro"/>
</dbReference>
<proteinExistence type="predicted"/>
<dbReference type="GO" id="GO:0020037">
    <property type="term" value="F:heme binding"/>
    <property type="evidence" value="ECO:0007669"/>
    <property type="project" value="InterPro"/>
</dbReference>
<name>A0A944CCL1_9HYPH</name>
<dbReference type="InterPro" id="IPR012292">
    <property type="entry name" value="Globin/Proto"/>
</dbReference>
<accession>A0A944CCL1</accession>
<protein>
    <submittedName>
        <fullName evidence="1">Clp protease ClpP</fullName>
    </submittedName>
</protein>
<keyword evidence="1" id="KW-0378">Hydrolase</keyword>
<dbReference type="SUPFAM" id="SSF46458">
    <property type="entry name" value="Globin-like"/>
    <property type="match status" value="1"/>
</dbReference>
<dbReference type="InterPro" id="IPR009050">
    <property type="entry name" value="Globin-like_sf"/>
</dbReference>
<dbReference type="EMBL" id="QTKU01000001">
    <property type="protein sequence ID" value="MBS8259955.1"/>
    <property type="molecule type" value="Genomic_DNA"/>
</dbReference>